<protein>
    <submittedName>
        <fullName evidence="1">Uncharacterized protein</fullName>
    </submittedName>
</protein>
<reference evidence="1 2" key="1">
    <citation type="journal article" date="2015" name="Nature">
        <title>rRNA introns, odd ribosomes, and small enigmatic genomes across a large radiation of phyla.</title>
        <authorList>
            <person name="Brown C.T."/>
            <person name="Hug L.A."/>
            <person name="Thomas B.C."/>
            <person name="Sharon I."/>
            <person name="Castelle C.J."/>
            <person name="Singh A."/>
            <person name="Wilkins M.J."/>
            <person name="Williams K.H."/>
            <person name="Banfield J.F."/>
        </authorList>
    </citation>
    <scope>NUCLEOTIDE SEQUENCE [LARGE SCALE GENOMIC DNA]</scope>
</reference>
<dbReference type="Proteomes" id="UP000034803">
    <property type="component" value="Unassembled WGS sequence"/>
</dbReference>
<accession>A0A0G0BLD4</accession>
<proteinExistence type="predicted"/>
<evidence type="ECO:0000313" key="2">
    <source>
        <dbReference type="Proteomes" id="UP000034803"/>
    </source>
</evidence>
<dbReference type="EMBL" id="LBOI01000004">
    <property type="protein sequence ID" value="KKP31867.1"/>
    <property type="molecule type" value="Genomic_DNA"/>
</dbReference>
<evidence type="ECO:0000313" key="1">
    <source>
        <dbReference type="EMBL" id="KKP31867.1"/>
    </source>
</evidence>
<comment type="caution">
    <text evidence="1">The sequence shown here is derived from an EMBL/GenBank/DDBJ whole genome shotgun (WGS) entry which is preliminary data.</text>
</comment>
<sequence length="48" mass="5471">MKRSELEISEHSKIACRIGRMLINEGIENGKSDTKKMGLRRITEGLIQ</sequence>
<dbReference type="AlphaFoldDB" id="A0A0G0BLD4"/>
<name>A0A0G0BLD4_9BACT</name>
<gene>
    <name evidence="1" type="ORF">UR21_C0004G0003</name>
</gene>
<organism evidence="1 2">
    <name type="scientific">Candidatus Woesebacteria bacterium GW2011_GWC2_31_9</name>
    <dbReference type="NCBI Taxonomy" id="1618586"/>
    <lineage>
        <taxon>Bacteria</taxon>
        <taxon>Candidatus Woeseibacteriota</taxon>
    </lineage>
</organism>